<keyword evidence="4" id="KW-0804">Transcription</keyword>
<feature type="compositionally biased region" description="Polar residues" evidence="6">
    <location>
        <begin position="201"/>
        <end position="212"/>
    </location>
</feature>
<evidence type="ECO:0000256" key="2">
    <source>
        <dbReference type="ARBA" id="ARBA00023015"/>
    </source>
</evidence>
<comment type="caution">
    <text evidence="8">The sequence shown here is derived from an EMBL/GenBank/DDBJ whole genome shotgun (WGS) entry which is preliminary data.</text>
</comment>
<accession>A0A199W6F8</accession>
<dbReference type="PANTHER" id="PTHR31744:SF79">
    <property type="entry name" value="NAC DOMAIN-CONTAINING PROTEIN"/>
    <property type="match status" value="1"/>
</dbReference>
<feature type="domain" description="NAC" evidence="7">
    <location>
        <begin position="18"/>
        <end position="172"/>
    </location>
</feature>
<name>A0A199W6F8_ANACO</name>
<dbReference type="FunFam" id="2.170.150.80:FF:000010">
    <property type="entry name" value="NAC domain-containing protein 67-like"/>
    <property type="match status" value="1"/>
</dbReference>
<keyword evidence="5" id="KW-0539">Nucleus</keyword>
<dbReference type="AlphaFoldDB" id="A0A199W6F8"/>
<comment type="subcellular location">
    <subcellularLocation>
        <location evidence="1">Nucleus</location>
    </subcellularLocation>
</comment>
<dbReference type="Proteomes" id="UP000092600">
    <property type="component" value="Unassembled WGS sequence"/>
</dbReference>
<reference evidence="8 9" key="1">
    <citation type="journal article" date="2016" name="DNA Res.">
        <title>The draft genome of MD-2 pineapple using hybrid error correction of long reads.</title>
        <authorList>
            <person name="Redwan R.M."/>
            <person name="Saidin A."/>
            <person name="Kumar S.V."/>
        </authorList>
    </citation>
    <scope>NUCLEOTIDE SEQUENCE [LARGE SCALE GENOMIC DNA]</scope>
    <source>
        <strain evidence="9">cv. MD2</strain>
        <tissue evidence="8">Leaf</tissue>
    </source>
</reference>
<proteinExistence type="predicted"/>
<evidence type="ECO:0000313" key="8">
    <source>
        <dbReference type="EMBL" id="OAY84831.1"/>
    </source>
</evidence>
<dbReference type="PANTHER" id="PTHR31744">
    <property type="entry name" value="PROTEIN CUP-SHAPED COTYLEDON 2-RELATED"/>
    <property type="match status" value="1"/>
</dbReference>
<gene>
    <name evidence="8" type="ORF">ACMD2_17259</name>
</gene>
<dbReference type="GO" id="GO:0005634">
    <property type="term" value="C:nucleus"/>
    <property type="evidence" value="ECO:0007669"/>
    <property type="project" value="UniProtKB-SubCell"/>
</dbReference>
<protein>
    <submittedName>
        <fullName evidence="8">Putative NAC domain-containing protein 94</fullName>
    </submittedName>
</protein>
<evidence type="ECO:0000256" key="5">
    <source>
        <dbReference type="ARBA" id="ARBA00023242"/>
    </source>
</evidence>
<feature type="non-terminal residue" evidence="8">
    <location>
        <position position="1"/>
    </location>
</feature>
<feature type="region of interest" description="Disordered" evidence="6">
    <location>
        <begin position="184"/>
        <end position="218"/>
    </location>
</feature>
<dbReference type="Gene3D" id="2.170.150.80">
    <property type="entry name" value="NAC domain"/>
    <property type="match status" value="1"/>
</dbReference>
<evidence type="ECO:0000256" key="6">
    <source>
        <dbReference type="SAM" id="MobiDB-lite"/>
    </source>
</evidence>
<dbReference type="STRING" id="4615.A0A199W6F8"/>
<sequence length="307" mass="34665">KKVTEMEMQRSSGTAEVELPGFRFHPTEEELLDFYLRRAVNGKKLHFDVIATVHLYRYNPWDLPSLAKIGEREWYFYVPRDRRQANGGRPSRTTERGFWKATGSDRPIRSAADPKRLIGLKKTLVYYQGRAPRGTKTDWVMNEYRLPDANGAAASAAAPPQEDIVLCKIYRKATSLKELEQRAAMAPEAPQISASPAMDSVSCSDQESSQKWTPPPVDDIVSPLEFETKEVGAAADYCEEVEAEPTPSTIESAAQPADRLVRPTGLAELEVPKYSGLEWMQDPFLTQLRSPWMEQWSPYYASGVLNF</sequence>
<evidence type="ECO:0000256" key="3">
    <source>
        <dbReference type="ARBA" id="ARBA00023125"/>
    </source>
</evidence>
<organism evidence="8 9">
    <name type="scientific">Ananas comosus</name>
    <name type="common">Pineapple</name>
    <name type="synonym">Ananas ananas</name>
    <dbReference type="NCBI Taxonomy" id="4615"/>
    <lineage>
        <taxon>Eukaryota</taxon>
        <taxon>Viridiplantae</taxon>
        <taxon>Streptophyta</taxon>
        <taxon>Embryophyta</taxon>
        <taxon>Tracheophyta</taxon>
        <taxon>Spermatophyta</taxon>
        <taxon>Magnoliopsida</taxon>
        <taxon>Liliopsida</taxon>
        <taxon>Poales</taxon>
        <taxon>Bromeliaceae</taxon>
        <taxon>Bromelioideae</taxon>
        <taxon>Ananas</taxon>
    </lineage>
</organism>
<dbReference type="GO" id="GO:0003677">
    <property type="term" value="F:DNA binding"/>
    <property type="evidence" value="ECO:0007669"/>
    <property type="project" value="UniProtKB-KW"/>
</dbReference>
<dbReference type="InterPro" id="IPR003441">
    <property type="entry name" value="NAC-dom"/>
</dbReference>
<dbReference type="GO" id="GO:0006355">
    <property type="term" value="P:regulation of DNA-templated transcription"/>
    <property type="evidence" value="ECO:0007669"/>
    <property type="project" value="InterPro"/>
</dbReference>
<dbReference type="EMBL" id="LSRQ01000168">
    <property type="protein sequence ID" value="OAY84831.1"/>
    <property type="molecule type" value="Genomic_DNA"/>
</dbReference>
<dbReference type="Pfam" id="PF02365">
    <property type="entry name" value="NAM"/>
    <property type="match status" value="1"/>
</dbReference>
<evidence type="ECO:0000256" key="4">
    <source>
        <dbReference type="ARBA" id="ARBA00023163"/>
    </source>
</evidence>
<dbReference type="PROSITE" id="PS51005">
    <property type="entry name" value="NAC"/>
    <property type="match status" value="1"/>
</dbReference>
<evidence type="ECO:0000256" key="1">
    <source>
        <dbReference type="ARBA" id="ARBA00004123"/>
    </source>
</evidence>
<evidence type="ECO:0000259" key="7">
    <source>
        <dbReference type="PROSITE" id="PS51005"/>
    </source>
</evidence>
<evidence type="ECO:0000313" key="9">
    <source>
        <dbReference type="Proteomes" id="UP000092600"/>
    </source>
</evidence>
<dbReference type="SUPFAM" id="SSF101941">
    <property type="entry name" value="NAC domain"/>
    <property type="match status" value="1"/>
</dbReference>
<keyword evidence="2" id="KW-0805">Transcription regulation</keyword>
<keyword evidence="3" id="KW-0238">DNA-binding</keyword>
<dbReference type="InterPro" id="IPR036093">
    <property type="entry name" value="NAC_dom_sf"/>
</dbReference>